<comment type="subcellular location">
    <subcellularLocation>
        <location evidence="2">Cell membrane</location>
        <topology evidence="2">Multi-pass membrane protein</topology>
    </subcellularLocation>
</comment>
<dbReference type="EMBL" id="CACSIM010000007">
    <property type="protein sequence ID" value="CAA0119745.1"/>
    <property type="molecule type" value="Genomic_DNA"/>
</dbReference>
<evidence type="ECO:0000256" key="5">
    <source>
        <dbReference type="ARBA" id="ARBA00022692"/>
    </source>
</evidence>
<proteinExistence type="inferred from homology"/>
<keyword evidence="13" id="KW-1185">Reference proteome</keyword>
<feature type="transmembrane region" description="Helical" evidence="9">
    <location>
        <begin position="98"/>
        <end position="117"/>
    </location>
</feature>
<evidence type="ECO:0000313" key="11">
    <source>
        <dbReference type="EMBL" id="CAA0114944.1"/>
    </source>
</evidence>
<dbReference type="GO" id="GO:0055085">
    <property type="term" value="P:transmembrane transport"/>
    <property type="evidence" value="ECO:0007669"/>
    <property type="project" value="InterPro"/>
</dbReference>
<dbReference type="NCBIfam" id="TIGR04408">
    <property type="entry name" value="LptG_lptG"/>
    <property type="match status" value="1"/>
</dbReference>
<evidence type="ECO:0000313" key="14">
    <source>
        <dbReference type="Proteomes" id="UP000439591"/>
    </source>
</evidence>
<evidence type="ECO:0000313" key="12">
    <source>
        <dbReference type="EMBL" id="CAA0119745.1"/>
    </source>
</evidence>
<accession>A0A5S9QAT1</accession>
<sequence length="353" mass="38841">MGKLNRYIGRTVAGSVLMVLLVIVGLDLLSELIEGLKEVRGDYTFLSVLQYVGLTSPGSFYDYLPFAALVGCLAGLGSLASSSELIVMRAAGVSTSRLVFAVIKPTLVITLMGLLIAEYVAPMSQQIAESQRAVALQKTPTVHSRHGMWHREGQQFMHFNAVQPNGVLFGVSIFGFDRERQLERNTFAERAHYIDGKWTLEGARVVTLGPDGAESEFIQQLPWETGLSPELLNILVLDPKDLSISGLWRYADYLNQQGLNAGDYELAFWNKLLQPLTIMGMVLVAISFIFGPLRNVTMGFRVFIGVMVGIVFRTLQDILGPSSMVYGFDPIYASLLPIGICFLAGTYMLTKKA</sequence>
<dbReference type="AlphaFoldDB" id="A0A5S9QAT1"/>
<dbReference type="Proteomes" id="UP000439591">
    <property type="component" value="Unassembled WGS sequence"/>
</dbReference>
<evidence type="ECO:0000313" key="13">
    <source>
        <dbReference type="Proteomes" id="UP000435877"/>
    </source>
</evidence>
<comment type="similarity">
    <text evidence="3">Belongs to the LptF/LptG family.</text>
</comment>
<feature type="transmembrane region" description="Helical" evidence="9">
    <location>
        <begin position="272"/>
        <end position="293"/>
    </location>
</feature>
<evidence type="ECO:0000256" key="1">
    <source>
        <dbReference type="ARBA" id="ARBA00002265"/>
    </source>
</evidence>
<name>A0A5S9QAT1_9GAMM</name>
<evidence type="ECO:0000256" key="9">
    <source>
        <dbReference type="SAM" id="Phobius"/>
    </source>
</evidence>
<dbReference type="PANTHER" id="PTHR33529:SF2">
    <property type="entry name" value="LIPOPOLYSACCHARIDE EXPORT SYSTEM PERMEASE PROTEIN LPTG"/>
    <property type="match status" value="1"/>
</dbReference>
<dbReference type="RefSeq" id="WP_159267925.1">
    <property type="nucleotide sequence ID" value="NZ_CACSIK010000001.1"/>
</dbReference>
<comment type="subunit">
    <text evidence="8">Component of the lipopolysaccharide transport and assembly complex. The LptBFG transporter is composed of two ATP-binding proteins (LptB) and two transmembrane proteins (LptF and LptG).</text>
</comment>
<feature type="transmembrane region" description="Helical" evidence="9">
    <location>
        <begin position="331"/>
        <end position="350"/>
    </location>
</feature>
<dbReference type="EMBL" id="CACSIM010000005">
    <property type="protein sequence ID" value="CAA0114944.1"/>
    <property type="molecule type" value="Genomic_DNA"/>
</dbReference>
<dbReference type="GO" id="GO:0043190">
    <property type="term" value="C:ATP-binding cassette (ABC) transporter complex"/>
    <property type="evidence" value="ECO:0007669"/>
    <property type="project" value="InterPro"/>
</dbReference>
<dbReference type="GO" id="GO:0015920">
    <property type="term" value="P:lipopolysaccharide transport"/>
    <property type="evidence" value="ECO:0007669"/>
    <property type="project" value="TreeGrafter"/>
</dbReference>
<dbReference type="InterPro" id="IPR005495">
    <property type="entry name" value="LptG/LptF_permease"/>
</dbReference>
<dbReference type="Proteomes" id="UP000435877">
    <property type="component" value="Unassembled WGS sequence"/>
</dbReference>
<dbReference type="Pfam" id="PF03739">
    <property type="entry name" value="LptF_LptG"/>
    <property type="match status" value="1"/>
</dbReference>
<keyword evidence="7 9" id="KW-0472">Membrane</keyword>
<evidence type="ECO:0000256" key="3">
    <source>
        <dbReference type="ARBA" id="ARBA00007725"/>
    </source>
</evidence>
<gene>
    <name evidence="11" type="primary">lptG_1</name>
    <name evidence="10" type="synonym">lptG</name>
    <name evidence="12" type="synonym">lptG_2</name>
    <name evidence="10" type="ORF">IHBHHGIJ_01320</name>
    <name evidence="11" type="ORF">KFEGEMFD_03060</name>
    <name evidence="12" type="ORF">KFEGEMFD_03619</name>
</gene>
<evidence type="ECO:0000256" key="7">
    <source>
        <dbReference type="ARBA" id="ARBA00023136"/>
    </source>
</evidence>
<dbReference type="OrthoDB" id="9776227at2"/>
<keyword evidence="4" id="KW-1003">Cell membrane</keyword>
<protein>
    <submittedName>
        <fullName evidence="11">Lipopolysaccharide export system permease protein LptG</fullName>
    </submittedName>
</protein>
<dbReference type="PANTHER" id="PTHR33529">
    <property type="entry name" value="SLR0882 PROTEIN-RELATED"/>
    <property type="match status" value="1"/>
</dbReference>
<comment type="function">
    <text evidence="1">Part of the ABC transporter complex LptBFG involved in the translocation of lipopolysaccharide (LPS) from the inner membrane to the outer membrane.</text>
</comment>
<evidence type="ECO:0000256" key="2">
    <source>
        <dbReference type="ARBA" id="ARBA00004651"/>
    </source>
</evidence>
<evidence type="ECO:0000256" key="6">
    <source>
        <dbReference type="ARBA" id="ARBA00022989"/>
    </source>
</evidence>
<keyword evidence="5 9" id="KW-0812">Transmembrane</keyword>
<organism evidence="11 14">
    <name type="scientific">Zhongshania aliphaticivorans</name>
    <dbReference type="NCBI Taxonomy" id="1470434"/>
    <lineage>
        <taxon>Bacteria</taxon>
        <taxon>Pseudomonadati</taxon>
        <taxon>Pseudomonadota</taxon>
        <taxon>Gammaproteobacteria</taxon>
        <taxon>Cellvibrionales</taxon>
        <taxon>Spongiibacteraceae</taxon>
        <taxon>Zhongshania</taxon>
    </lineage>
</organism>
<feature type="transmembrane region" description="Helical" evidence="9">
    <location>
        <begin position="300"/>
        <end position="319"/>
    </location>
</feature>
<evidence type="ECO:0000256" key="4">
    <source>
        <dbReference type="ARBA" id="ARBA00022475"/>
    </source>
</evidence>
<evidence type="ECO:0000313" key="10">
    <source>
        <dbReference type="EMBL" id="CAA0087474.1"/>
    </source>
</evidence>
<reference evidence="13 14" key="1">
    <citation type="submission" date="2019-11" db="EMBL/GenBank/DDBJ databases">
        <authorList>
            <person name="Holert J."/>
        </authorList>
    </citation>
    <scope>NUCLEOTIDE SEQUENCE [LARGE SCALE GENOMIC DNA]</scope>
    <source>
        <strain evidence="11">BC3_2A</strain>
        <strain evidence="10">SB11_1A</strain>
    </source>
</reference>
<feature type="transmembrane region" description="Helical" evidence="9">
    <location>
        <begin position="63"/>
        <end position="86"/>
    </location>
</feature>
<keyword evidence="6 9" id="KW-1133">Transmembrane helix</keyword>
<feature type="transmembrane region" description="Helical" evidence="9">
    <location>
        <begin position="7"/>
        <end position="26"/>
    </location>
</feature>
<dbReference type="InterPro" id="IPR030923">
    <property type="entry name" value="LptG"/>
</dbReference>
<evidence type="ECO:0000256" key="8">
    <source>
        <dbReference type="ARBA" id="ARBA00026081"/>
    </source>
</evidence>
<dbReference type="EMBL" id="CACSIK010000001">
    <property type="protein sequence ID" value="CAA0087474.1"/>
    <property type="molecule type" value="Genomic_DNA"/>
</dbReference>